<dbReference type="PATRIC" id="fig|1256908.3.peg.1848"/>
<dbReference type="EMBL" id="AWVJ01000121">
    <property type="protein sequence ID" value="ERK45643.1"/>
    <property type="molecule type" value="Genomic_DNA"/>
</dbReference>
<organism evidence="1 2">
    <name type="scientific">Eubacterium ramulus ATCC 29099</name>
    <dbReference type="NCBI Taxonomy" id="1256908"/>
    <lineage>
        <taxon>Bacteria</taxon>
        <taxon>Bacillati</taxon>
        <taxon>Bacillota</taxon>
        <taxon>Clostridia</taxon>
        <taxon>Eubacteriales</taxon>
        <taxon>Eubacteriaceae</taxon>
        <taxon>Eubacterium</taxon>
    </lineage>
</organism>
<sequence>MADGRLGQIKILGSPGKIAIFSYCDKIGQLFLIHKYLRSGYVIIFKNIYKKYLSIMQKYMNFTKENLHVTINVTQKRLGVNENYARKISGVSPPK</sequence>
<dbReference type="HOGENOM" id="CLU_2368642_0_0_9"/>
<dbReference type="AlphaFoldDB" id="U2QWG7"/>
<name>U2QWG7_EUBRA</name>
<gene>
    <name evidence="1" type="ORF">HMPREF0373_02003</name>
</gene>
<dbReference type="Proteomes" id="UP000016608">
    <property type="component" value="Unassembled WGS sequence"/>
</dbReference>
<proteinExistence type="predicted"/>
<evidence type="ECO:0000313" key="1">
    <source>
        <dbReference type="EMBL" id="ERK45643.1"/>
    </source>
</evidence>
<accession>U2QWG7</accession>
<protein>
    <submittedName>
        <fullName evidence="1">Uncharacterized protein</fullName>
    </submittedName>
</protein>
<keyword evidence="2" id="KW-1185">Reference proteome</keyword>
<evidence type="ECO:0000313" key="2">
    <source>
        <dbReference type="Proteomes" id="UP000016608"/>
    </source>
</evidence>
<reference evidence="1 2" key="1">
    <citation type="submission" date="2013-06" db="EMBL/GenBank/DDBJ databases">
        <authorList>
            <person name="Weinstock G."/>
            <person name="Sodergren E."/>
            <person name="Lobos E.A."/>
            <person name="Fulton L."/>
            <person name="Fulton R."/>
            <person name="Courtney L."/>
            <person name="Fronick C."/>
            <person name="O'Laughlin M."/>
            <person name="Godfrey J."/>
            <person name="Wilson R.M."/>
            <person name="Miner T."/>
            <person name="Farmer C."/>
            <person name="Delehaunty K."/>
            <person name="Cordes M."/>
            <person name="Minx P."/>
            <person name="Tomlinson C."/>
            <person name="Chen J."/>
            <person name="Wollam A."/>
            <person name="Pepin K.H."/>
            <person name="Bhonagiri V."/>
            <person name="Zhang X."/>
            <person name="Warren W."/>
            <person name="Mitreva M."/>
            <person name="Mardis E.R."/>
            <person name="Wilson R.K."/>
        </authorList>
    </citation>
    <scope>NUCLEOTIDE SEQUENCE [LARGE SCALE GENOMIC DNA]</scope>
    <source>
        <strain evidence="1 2">ATCC 29099</strain>
    </source>
</reference>
<comment type="caution">
    <text evidence="1">The sequence shown here is derived from an EMBL/GenBank/DDBJ whole genome shotgun (WGS) entry which is preliminary data.</text>
</comment>